<evidence type="ECO:0000256" key="3">
    <source>
        <dbReference type="ARBA" id="ARBA00022649"/>
    </source>
</evidence>
<dbReference type="SUPFAM" id="SSF55729">
    <property type="entry name" value="Acyl-CoA N-acyltransferases (Nat)"/>
    <property type="match status" value="1"/>
</dbReference>
<proteinExistence type="inferred from homology"/>
<evidence type="ECO:0000256" key="5">
    <source>
        <dbReference type="ARBA" id="ARBA00023315"/>
    </source>
</evidence>
<dbReference type="AlphaFoldDB" id="A0AAP2CZL6"/>
<evidence type="ECO:0000313" key="8">
    <source>
        <dbReference type="EMBL" id="PWD73648.1"/>
    </source>
</evidence>
<keyword evidence="2" id="KW-0678">Repressor</keyword>
<gene>
    <name evidence="9" type="ORF">D5077_16225</name>
    <name evidence="8" type="ORF">DF213_11155</name>
</gene>
<dbReference type="PANTHER" id="PTHR36449">
    <property type="entry name" value="ACETYLTRANSFERASE-RELATED"/>
    <property type="match status" value="1"/>
</dbReference>
<keyword evidence="5" id="KW-0012">Acyltransferase</keyword>
<dbReference type="Proteomes" id="UP000266633">
    <property type="component" value="Unassembled WGS sequence"/>
</dbReference>
<dbReference type="Pfam" id="PF13508">
    <property type="entry name" value="Acetyltransf_7"/>
    <property type="match status" value="1"/>
</dbReference>
<keyword evidence="11" id="KW-1185">Reference proteome</keyword>
<dbReference type="EMBL" id="QESZ01000014">
    <property type="protein sequence ID" value="PWD73648.1"/>
    <property type="molecule type" value="Genomic_DNA"/>
</dbReference>
<comment type="similarity">
    <text evidence="1">Belongs to the acetyltransferase family. GNAT subfamily.</text>
</comment>
<sequence length="178" mass="19327">MVDTQSESNGVVVYAYQADTTYPGSKSFDCGNTVINSFVRSSLKKSVRDGNCAAKVLVKDETKELLGFCTFAAYSLEKSKLAGVVSGSLPHELGVVRLIMLGVATKEQNKGYGQELLLEFFKQVKTIHESLPVKGVYLDADPAAIDFYIRLGFVQLNEPPNAFGAVPMFLAIQHILAA</sequence>
<comment type="caution">
    <text evidence="8">The sequence shown here is derived from an EMBL/GenBank/DDBJ whole genome shotgun (WGS) entry which is preliminary data.</text>
</comment>
<keyword evidence="3" id="KW-1277">Toxin-antitoxin system</keyword>
<evidence type="ECO:0000256" key="4">
    <source>
        <dbReference type="ARBA" id="ARBA00022679"/>
    </source>
</evidence>
<evidence type="ECO:0000256" key="1">
    <source>
        <dbReference type="ARBA" id="ARBA00009342"/>
    </source>
</evidence>
<evidence type="ECO:0000313" key="9">
    <source>
        <dbReference type="EMBL" id="RJL68559.1"/>
    </source>
</evidence>
<evidence type="ECO:0000313" key="10">
    <source>
        <dbReference type="Proteomes" id="UP000245055"/>
    </source>
</evidence>
<dbReference type="GeneID" id="49321146"/>
<dbReference type="Gene3D" id="3.40.630.30">
    <property type="match status" value="1"/>
</dbReference>
<name>A0AAP2CZL6_9GAMM</name>
<protein>
    <submittedName>
        <fullName evidence="8 9">N-acetyltransferase</fullName>
    </submittedName>
</protein>
<dbReference type="EMBL" id="QZDO01000059">
    <property type="protein sequence ID" value="RJL68559.1"/>
    <property type="molecule type" value="Genomic_DNA"/>
</dbReference>
<keyword evidence="4" id="KW-0808">Transferase</keyword>
<reference evidence="8 10" key="1">
    <citation type="submission" date="2018-05" db="EMBL/GenBank/DDBJ databases">
        <title>Genomic diversity of pathogens causing Blackleg of Potato in Pakistan.</title>
        <authorList>
            <person name="Sarfraz S."/>
            <person name="Riaz K."/>
            <person name="Oulghazi S."/>
            <person name="Cigna J."/>
            <person name="Sahi S.T."/>
            <person name="Khan S.H."/>
            <person name="Hameed A."/>
            <person name="Faure D."/>
        </authorList>
    </citation>
    <scope>NUCLEOTIDE SEQUENCE [LARGE SCALE GENOMIC DNA]</scope>
    <source>
        <strain evidence="8 10">SS70</strain>
    </source>
</reference>
<evidence type="ECO:0000256" key="6">
    <source>
        <dbReference type="ARBA" id="ARBA00049880"/>
    </source>
</evidence>
<comment type="catalytic activity">
    <reaction evidence="6">
        <text>glycyl-tRNA(Gly) + acetyl-CoA = N-acetylglycyl-tRNA(Gly) + CoA + H(+)</text>
        <dbReference type="Rhea" id="RHEA:81867"/>
        <dbReference type="Rhea" id="RHEA-COMP:9683"/>
        <dbReference type="Rhea" id="RHEA-COMP:19766"/>
        <dbReference type="ChEBI" id="CHEBI:15378"/>
        <dbReference type="ChEBI" id="CHEBI:57287"/>
        <dbReference type="ChEBI" id="CHEBI:57288"/>
        <dbReference type="ChEBI" id="CHEBI:78522"/>
        <dbReference type="ChEBI" id="CHEBI:232036"/>
    </reaction>
</comment>
<dbReference type="InterPro" id="IPR000182">
    <property type="entry name" value="GNAT_dom"/>
</dbReference>
<dbReference type="GO" id="GO:0016747">
    <property type="term" value="F:acyltransferase activity, transferring groups other than amino-acyl groups"/>
    <property type="evidence" value="ECO:0007669"/>
    <property type="project" value="InterPro"/>
</dbReference>
<dbReference type="InterPro" id="IPR016181">
    <property type="entry name" value="Acyl_CoA_acyltransferase"/>
</dbReference>
<evidence type="ECO:0000259" key="7">
    <source>
        <dbReference type="PROSITE" id="PS51186"/>
    </source>
</evidence>
<dbReference type="PANTHER" id="PTHR36449:SF1">
    <property type="entry name" value="ACETYLTRANSFERASE"/>
    <property type="match status" value="1"/>
</dbReference>
<evidence type="ECO:0000256" key="2">
    <source>
        <dbReference type="ARBA" id="ARBA00022491"/>
    </source>
</evidence>
<reference evidence="9 11" key="2">
    <citation type="submission" date="2018-09" db="EMBL/GenBank/DDBJ databases">
        <title>Phylogenetic diversity of Pectobacterium and Dickeya strains causing blackleg disease of potato in Morocco.</title>
        <authorList>
            <person name="Oulghazi S."/>
            <person name="Moumni M."/>
            <person name="Faure D."/>
        </authorList>
    </citation>
    <scope>NUCLEOTIDE SEQUENCE [LARGE SCALE GENOMIC DNA]</scope>
    <source>
        <strain evidence="9 11">S4.16.03.LID</strain>
    </source>
</reference>
<organism evidence="8 10">
    <name type="scientific">Dickeya dianthicola</name>
    <dbReference type="NCBI Taxonomy" id="204039"/>
    <lineage>
        <taxon>Bacteria</taxon>
        <taxon>Pseudomonadati</taxon>
        <taxon>Pseudomonadota</taxon>
        <taxon>Gammaproteobacteria</taxon>
        <taxon>Enterobacterales</taxon>
        <taxon>Pectobacteriaceae</taxon>
        <taxon>Dickeya</taxon>
    </lineage>
</organism>
<evidence type="ECO:0000313" key="11">
    <source>
        <dbReference type="Proteomes" id="UP000266633"/>
    </source>
</evidence>
<accession>A0AAP2CZL6</accession>
<dbReference type="PROSITE" id="PS51186">
    <property type="entry name" value="GNAT"/>
    <property type="match status" value="1"/>
</dbReference>
<feature type="domain" description="N-acetyltransferase" evidence="7">
    <location>
        <begin position="33"/>
        <end position="173"/>
    </location>
</feature>
<dbReference type="Proteomes" id="UP000245055">
    <property type="component" value="Unassembled WGS sequence"/>
</dbReference>
<dbReference type="RefSeq" id="WP_024105035.1">
    <property type="nucleotide sequence ID" value="NZ_CP031560.1"/>
</dbReference>